<dbReference type="Pfam" id="PF02485">
    <property type="entry name" value="Branch"/>
    <property type="match status" value="1"/>
</dbReference>
<proteinExistence type="predicted"/>
<evidence type="ECO:0008006" key="10">
    <source>
        <dbReference type="Google" id="ProtNLM"/>
    </source>
</evidence>
<evidence type="ECO:0000256" key="4">
    <source>
        <dbReference type="ARBA" id="ARBA00023136"/>
    </source>
</evidence>
<sequence>MNRRAHNSPCLLAVSESNLGHGSLDSGGLSLQCGSGRQAIIRTRHTLRPYSRRAPAPPAPVSLHETPLRRGLTSPTSLPRLLPVCLHQPASQPSHRAKQPPGPRAPLPPSRRRANAAGALALGPPHPGPARPTHTAMRKLPPAHRLRWMRALLLALPLLSLPILYAALGAARSSPPGRPQQQQQRRPPPKLAYLITGAGLGDGPRIRRLLRALYHPWNCYLVGVAGEDDRADLEAFVRGQEAPRRYGNVRVADAGEWGAVSRRGPTELAATLHAAAVLLREFEGWSWFINLSASDYPLMPQDDILHIFSYIPRDLNFIDHTSNIGWKEYQRARTIIVDPALQVPNKTEVITTKEKRSLPSAFKIFVGSSWVVLSRSFLEFCLLGWDNLPRTLLMYFTNFLSSSEGYFHTVICNSEYYQNTTINSDLRFIAWDNPPRTHPVNLTTEHFDSIANSGAPFAHSFIHDSPVLDMIDTKLLGRAPDRFTPGGWCLGSSVGGKDPCTFFGRSFVLRPTKGSAKLEKLLLKLLEPDNFRPKQCK</sequence>
<keyword evidence="2" id="KW-0328">Glycosyltransferase</keyword>
<keyword evidence="7" id="KW-0812">Transmembrane</keyword>
<dbReference type="PANTHER" id="PTHR45719">
    <property type="entry name" value="GLYCOSYLTRANSFERASE"/>
    <property type="match status" value="1"/>
</dbReference>
<organism evidence="8 9">
    <name type="scientific">Panicum virgatum</name>
    <name type="common">Blackwell switchgrass</name>
    <dbReference type="NCBI Taxonomy" id="38727"/>
    <lineage>
        <taxon>Eukaryota</taxon>
        <taxon>Viridiplantae</taxon>
        <taxon>Streptophyta</taxon>
        <taxon>Embryophyta</taxon>
        <taxon>Tracheophyta</taxon>
        <taxon>Spermatophyta</taxon>
        <taxon>Magnoliopsida</taxon>
        <taxon>Liliopsida</taxon>
        <taxon>Poales</taxon>
        <taxon>Poaceae</taxon>
        <taxon>PACMAD clade</taxon>
        <taxon>Panicoideae</taxon>
        <taxon>Panicodae</taxon>
        <taxon>Paniceae</taxon>
        <taxon>Panicinae</taxon>
        <taxon>Panicum</taxon>
        <taxon>Panicum sect. Hiantes</taxon>
    </lineage>
</organism>
<dbReference type="GO" id="GO:0015020">
    <property type="term" value="F:glucuronosyltransferase activity"/>
    <property type="evidence" value="ECO:0007669"/>
    <property type="project" value="InterPro"/>
</dbReference>
<comment type="subcellular location">
    <subcellularLocation>
        <location evidence="1">Membrane</location>
        <topology evidence="1">Single-pass type II membrane protein</topology>
    </subcellularLocation>
</comment>
<dbReference type="GO" id="GO:0016020">
    <property type="term" value="C:membrane"/>
    <property type="evidence" value="ECO:0007669"/>
    <property type="project" value="UniProtKB-SubCell"/>
</dbReference>
<protein>
    <recommendedName>
        <fullName evidence="10">BGGP Beta-1-3-galactosyl-O-glycosyl-glycoprotein</fullName>
    </recommendedName>
</protein>
<feature type="transmembrane region" description="Helical" evidence="7">
    <location>
        <begin position="148"/>
        <end position="168"/>
    </location>
</feature>
<feature type="region of interest" description="Disordered" evidence="6">
    <location>
        <begin position="47"/>
        <end position="111"/>
    </location>
</feature>
<keyword evidence="5" id="KW-0325">Glycoprotein</keyword>
<evidence type="ECO:0000256" key="3">
    <source>
        <dbReference type="ARBA" id="ARBA00022679"/>
    </source>
</evidence>
<comment type="caution">
    <text evidence="8">The sequence shown here is derived from an EMBL/GenBank/DDBJ whole genome shotgun (WGS) entry which is preliminary data.</text>
</comment>
<name>A0A8T0NUA1_PANVG</name>
<keyword evidence="3" id="KW-0808">Transferase</keyword>
<dbReference type="AlphaFoldDB" id="A0A8T0NUA1"/>
<evidence type="ECO:0000313" key="8">
    <source>
        <dbReference type="EMBL" id="KAG2552903.1"/>
    </source>
</evidence>
<accession>A0A8T0NUA1</accession>
<dbReference type="Proteomes" id="UP000823388">
    <property type="component" value="Chromosome 9K"/>
</dbReference>
<evidence type="ECO:0000256" key="6">
    <source>
        <dbReference type="SAM" id="MobiDB-lite"/>
    </source>
</evidence>
<evidence type="ECO:0000256" key="5">
    <source>
        <dbReference type="ARBA" id="ARBA00023180"/>
    </source>
</evidence>
<dbReference type="InterPro" id="IPR003406">
    <property type="entry name" value="Glyco_trans_14"/>
</dbReference>
<gene>
    <name evidence="8" type="ORF">PVAP13_9KG488800</name>
</gene>
<feature type="compositionally biased region" description="Low complexity" evidence="6">
    <location>
        <begin position="72"/>
        <end position="83"/>
    </location>
</feature>
<dbReference type="InterPro" id="IPR044610">
    <property type="entry name" value="GLCAT14A/B/C"/>
</dbReference>
<evidence type="ECO:0000256" key="1">
    <source>
        <dbReference type="ARBA" id="ARBA00004606"/>
    </source>
</evidence>
<dbReference type="PANTHER" id="PTHR45719:SF8">
    <property type="entry name" value="BETA-GLUCURONOSYLTRANSFERASE GLCAT14C"/>
    <property type="match status" value="1"/>
</dbReference>
<keyword evidence="9" id="KW-1185">Reference proteome</keyword>
<keyword evidence="7" id="KW-1133">Transmembrane helix</keyword>
<dbReference type="EMBL" id="CM029053">
    <property type="protein sequence ID" value="KAG2552903.1"/>
    <property type="molecule type" value="Genomic_DNA"/>
</dbReference>
<evidence type="ECO:0000313" key="9">
    <source>
        <dbReference type="Proteomes" id="UP000823388"/>
    </source>
</evidence>
<keyword evidence="4 7" id="KW-0472">Membrane</keyword>
<feature type="compositionally biased region" description="Pro residues" evidence="6">
    <location>
        <begin position="100"/>
        <end position="109"/>
    </location>
</feature>
<evidence type="ECO:0000256" key="7">
    <source>
        <dbReference type="SAM" id="Phobius"/>
    </source>
</evidence>
<reference evidence="8" key="1">
    <citation type="submission" date="2020-05" db="EMBL/GenBank/DDBJ databases">
        <title>WGS assembly of Panicum virgatum.</title>
        <authorList>
            <person name="Lovell J.T."/>
            <person name="Jenkins J."/>
            <person name="Shu S."/>
            <person name="Juenger T.E."/>
            <person name="Schmutz J."/>
        </authorList>
    </citation>
    <scope>NUCLEOTIDE SEQUENCE</scope>
    <source>
        <strain evidence="8">AP13</strain>
    </source>
</reference>
<evidence type="ECO:0000256" key="2">
    <source>
        <dbReference type="ARBA" id="ARBA00022676"/>
    </source>
</evidence>